<evidence type="ECO:0000313" key="4">
    <source>
        <dbReference type="EMBL" id="RPE93596.1"/>
    </source>
</evidence>
<dbReference type="AlphaFoldDB" id="A0AAE7C192"/>
<dbReference type="RefSeq" id="WP_123956755.1">
    <property type="nucleotide sequence ID" value="NZ_CP015029.1"/>
</dbReference>
<dbReference type="Proteomes" id="UP000276901">
    <property type="component" value="Unassembled WGS sequence"/>
</dbReference>
<evidence type="ECO:0000313" key="5">
    <source>
        <dbReference type="Proteomes" id="UP000276901"/>
    </source>
</evidence>
<organism evidence="3 6">
    <name type="scientific">Frederiksenia canicola</name>
    <dbReference type="NCBI Taxonomy" id="123824"/>
    <lineage>
        <taxon>Bacteria</taxon>
        <taxon>Pseudomonadati</taxon>
        <taxon>Pseudomonadota</taxon>
        <taxon>Gammaproteobacteria</taxon>
        <taxon>Pasteurellales</taxon>
        <taxon>Pasteurellaceae</taxon>
        <taxon>Frederiksenia</taxon>
    </lineage>
</organism>
<accession>A0AAE7C192</accession>
<evidence type="ECO:0000313" key="6">
    <source>
        <dbReference type="Proteomes" id="UP000502287"/>
    </source>
</evidence>
<dbReference type="EMBL" id="RKQT01000002">
    <property type="protein sequence ID" value="RPE93596.1"/>
    <property type="molecule type" value="Genomic_DNA"/>
</dbReference>
<evidence type="ECO:0000313" key="3">
    <source>
        <dbReference type="EMBL" id="QIM64066.1"/>
    </source>
</evidence>
<name>A0AAE7C192_9PAST</name>
<reference evidence="3 6" key="1">
    <citation type="submission" date="2016-03" db="EMBL/GenBank/DDBJ databases">
        <authorList>
            <person name="Hansen M.J."/>
            <person name="Bojesen A.M."/>
            <person name="Planet P."/>
        </authorList>
    </citation>
    <scope>NUCLEOTIDE SEQUENCE [LARGE SCALE GENOMIC DNA]</scope>
    <source>
        <strain evidence="3 6">HPA 21</strain>
    </source>
</reference>
<evidence type="ECO:0000256" key="1">
    <source>
        <dbReference type="SAM" id="Coils"/>
    </source>
</evidence>
<dbReference type="Pfam" id="PF11738">
    <property type="entry name" value="DUF3298"/>
    <property type="match status" value="1"/>
</dbReference>
<dbReference type="Gene3D" id="3.30.565.40">
    <property type="entry name" value="Fervidobacterium nodosum Rt17-B1 like"/>
    <property type="match status" value="1"/>
</dbReference>
<dbReference type="EMBL" id="CP015029">
    <property type="protein sequence ID" value="QIM64066.1"/>
    <property type="molecule type" value="Genomic_DNA"/>
</dbReference>
<feature type="coiled-coil region" evidence="1">
    <location>
        <begin position="19"/>
        <end position="60"/>
    </location>
</feature>
<gene>
    <name evidence="3" type="ORF">A4G17_00685</name>
    <name evidence="4" type="ORF">EDC49_1108</name>
</gene>
<feature type="domain" description="DUF3298" evidence="2">
    <location>
        <begin position="215"/>
        <end position="289"/>
    </location>
</feature>
<dbReference type="KEGG" id="fcl:A4G17_00685"/>
<protein>
    <submittedName>
        <fullName evidence="4">Uncharacterized protein DUF4163</fullName>
    </submittedName>
</protein>
<dbReference type="InterPro" id="IPR021729">
    <property type="entry name" value="DUF3298"/>
</dbReference>
<keyword evidence="1" id="KW-0175">Coiled coil</keyword>
<reference evidence="4 5" key="2">
    <citation type="submission" date="2018-11" db="EMBL/GenBank/DDBJ databases">
        <title>Genomic Encyclopedia of Type Strains, Phase IV (KMG-IV): sequencing the most valuable type-strain genomes for metagenomic binning, comparative biology and taxonomic classification.</title>
        <authorList>
            <person name="Goeker M."/>
        </authorList>
    </citation>
    <scope>NUCLEOTIDE SEQUENCE [LARGE SCALE GENOMIC DNA]</scope>
    <source>
        <strain evidence="4 5">DSM 25797</strain>
    </source>
</reference>
<dbReference type="Gene3D" id="3.90.640.20">
    <property type="entry name" value="Heat-shock cognate protein, ATPase"/>
    <property type="match status" value="1"/>
</dbReference>
<dbReference type="Proteomes" id="UP000502287">
    <property type="component" value="Chromosome"/>
</dbReference>
<keyword evidence="5" id="KW-1185">Reference proteome</keyword>
<dbReference type="InterPro" id="IPR037126">
    <property type="entry name" value="PdaC/RsiV-like_sf"/>
</dbReference>
<proteinExistence type="predicted"/>
<evidence type="ECO:0000259" key="2">
    <source>
        <dbReference type="Pfam" id="PF11738"/>
    </source>
</evidence>
<dbReference type="PROSITE" id="PS51257">
    <property type="entry name" value="PROKAR_LIPOPROTEIN"/>
    <property type="match status" value="1"/>
</dbReference>
<sequence>MKKSLIAAVLSLFVLTACDDQVSQRLLEAEKRIVQLEADYKRSQESLKTKETELAQVKSTFPALQVEIVTLFDKQETIKFEKAEKAEYQPEQSVVSVFASQAKTGVEWLDQILLKQLILGYLEPEKDKSLEKSENVTEADALAVFEKVYSNSKEDAQEYKGFGYENTAETRYVGQRNNIVTFTQFFYTYSGGAHGLGYTDYLNIDVKKQALIQLDDLIRPTKHNELLELLWRAYEAKTRELYGKNEETFVKKADFFAPNNFYFTPYGINFVYAPYAIGAYAEGEIELFLYFDELKEIVTEAYQPSKQDGMGLYSDPF</sequence>